<sequence>QRLHLTSLLGVHSIQARIAERIRRELKHTFPGNAALPHTLKQGPNVGLGPSLSPLLSFPLCFLSHFHHSTEFESIFPRKNLLPYFNGYALTAWILASASCACLCSLNENPVNLCDMHTNICTSVRVSFLHGCAHDTGSFWR</sequence>
<protein>
    <submittedName>
        <fullName evidence="1">Uncharacterized protein</fullName>
    </submittedName>
</protein>
<evidence type="ECO:0000313" key="1">
    <source>
        <dbReference type="Ensembl" id="ENSCPVP00000024970.1"/>
    </source>
</evidence>
<accession>A0A8U8BU09</accession>
<reference evidence="1" key="3">
    <citation type="submission" date="2025-09" db="UniProtKB">
        <authorList>
            <consortium name="Ensembl"/>
        </authorList>
    </citation>
    <scope>IDENTIFICATION</scope>
</reference>
<reference evidence="1" key="1">
    <citation type="submission" date="2020-02" db="EMBL/GenBank/DDBJ databases">
        <authorList>
            <person name="Enbody D E."/>
            <person name="Pettersson E M."/>
        </authorList>
    </citation>
    <scope>NUCLEOTIDE SEQUENCE [LARGE SCALE GENOMIC DNA]</scope>
</reference>
<dbReference type="Ensembl" id="ENSCPVT00000026756.1">
    <property type="protein sequence ID" value="ENSCPVP00000024970.1"/>
    <property type="gene ID" value="ENSCPVG00000017378.1"/>
</dbReference>
<evidence type="ECO:0000313" key="2">
    <source>
        <dbReference type="Proteomes" id="UP000694382"/>
    </source>
</evidence>
<proteinExistence type="predicted"/>
<keyword evidence="2" id="KW-1185">Reference proteome</keyword>
<name>A0A8U8BU09_GEOPR</name>
<dbReference type="Proteomes" id="UP000694382">
    <property type="component" value="Chromosome 1A"/>
</dbReference>
<dbReference type="AlphaFoldDB" id="A0A8U8BU09"/>
<reference evidence="1" key="2">
    <citation type="submission" date="2025-08" db="UniProtKB">
        <authorList>
            <consortium name="Ensembl"/>
        </authorList>
    </citation>
    <scope>IDENTIFICATION</scope>
</reference>
<organism evidence="1 2">
    <name type="scientific">Geospiza parvula</name>
    <name type="common">Small tree-finch</name>
    <name type="synonym">Camarhynchus parvulus</name>
    <dbReference type="NCBI Taxonomy" id="87175"/>
    <lineage>
        <taxon>Eukaryota</taxon>
        <taxon>Metazoa</taxon>
        <taxon>Chordata</taxon>
        <taxon>Craniata</taxon>
        <taxon>Vertebrata</taxon>
        <taxon>Euteleostomi</taxon>
        <taxon>Archelosauria</taxon>
        <taxon>Archosauria</taxon>
        <taxon>Dinosauria</taxon>
        <taxon>Saurischia</taxon>
        <taxon>Theropoda</taxon>
        <taxon>Coelurosauria</taxon>
        <taxon>Aves</taxon>
        <taxon>Neognathae</taxon>
        <taxon>Neoaves</taxon>
        <taxon>Telluraves</taxon>
        <taxon>Australaves</taxon>
        <taxon>Passeriformes</taxon>
        <taxon>Thraupidae</taxon>
        <taxon>Camarhynchus</taxon>
    </lineage>
</organism>